<organism evidence="2 3">
    <name type="scientific">Nephila pilipes</name>
    <name type="common">Giant wood spider</name>
    <name type="synonym">Nephila maculata</name>
    <dbReference type="NCBI Taxonomy" id="299642"/>
    <lineage>
        <taxon>Eukaryota</taxon>
        <taxon>Metazoa</taxon>
        <taxon>Ecdysozoa</taxon>
        <taxon>Arthropoda</taxon>
        <taxon>Chelicerata</taxon>
        <taxon>Arachnida</taxon>
        <taxon>Araneae</taxon>
        <taxon>Araneomorphae</taxon>
        <taxon>Entelegynae</taxon>
        <taxon>Araneoidea</taxon>
        <taxon>Nephilidae</taxon>
        <taxon>Nephila</taxon>
    </lineage>
</organism>
<evidence type="ECO:0000313" key="2">
    <source>
        <dbReference type="EMBL" id="GFT86569.1"/>
    </source>
</evidence>
<dbReference type="Proteomes" id="UP000887013">
    <property type="component" value="Unassembled WGS sequence"/>
</dbReference>
<sequence>MQWLSVILLGVIAGIVSCDLNCFDSESNRCFEEYGKQITSSFDDYCRDQPPYIKCVRDATSKCDTSFVKEAREWYDVTEEACEDGSRLNKDIKENVDCINKATNGACSSEMKLMYHTLVNQSANIKENVDCINKATNGACSSEMKLMYHTLVNQTIKAIANWMMTLPRINSRLESAEA</sequence>
<keyword evidence="1" id="KW-0732">Signal</keyword>
<reference evidence="2" key="1">
    <citation type="submission" date="2020-08" db="EMBL/GenBank/DDBJ databases">
        <title>Multicomponent nature underlies the extraordinary mechanical properties of spider dragline silk.</title>
        <authorList>
            <person name="Kono N."/>
            <person name="Nakamura H."/>
            <person name="Mori M."/>
            <person name="Yoshida Y."/>
            <person name="Ohtoshi R."/>
            <person name="Malay A.D."/>
            <person name="Moran D.A.P."/>
            <person name="Tomita M."/>
            <person name="Numata K."/>
            <person name="Arakawa K."/>
        </authorList>
    </citation>
    <scope>NUCLEOTIDE SEQUENCE</scope>
</reference>
<accession>A0A8X6PSA2</accession>
<dbReference type="AlphaFoldDB" id="A0A8X6PSA2"/>
<keyword evidence="3" id="KW-1185">Reference proteome</keyword>
<dbReference type="OrthoDB" id="6413113at2759"/>
<comment type="caution">
    <text evidence="2">The sequence shown here is derived from an EMBL/GenBank/DDBJ whole genome shotgun (WGS) entry which is preliminary data.</text>
</comment>
<name>A0A8X6PSA2_NEPPI</name>
<evidence type="ECO:0000313" key="3">
    <source>
        <dbReference type="Proteomes" id="UP000887013"/>
    </source>
</evidence>
<feature type="chain" id="PRO_5036477458" evidence="1">
    <location>
        <begin position="19"/>
        <end position="178"/>
    </location>
</feature>
<feature type="signal peptide" evidence="1">
    <location>
        <begin position="1"/>
        <end position="18"/>
    </location>
</feature>
<protein>
    <submittedName>
        <fullName evidence="2">Uncharacterized protein</fullName>
    </submittedName>
</protein>
<dbReference type="EMBL" id="BMAW01119816">
    <property type="protein sequence ID" value="GFT86569.1"/>
    <property type="molecule type" value="Genomic_DNA"/>
</dbReference>
<gene>
    <name evidence="2" type="primary">NCL1_31944</name>
    <name evidence="2" type="ORF">NPIL_283772</name>
</gene>
<proteinExistence type="predicted"/>
<evidence type="ECO:0000256" key="1">
    <source>
        <dbReference type="SAM" id="SignalP"/>
    </source>
</evidence>